<comment type="caution">
    <text evidence="1">The sequence shown here is derived from an EMBL/GenBank/DDBJ whole genome shotgun (WGS) entry which is preliminary data.</text>
</comment>
<organism evidence="1">
    <name type="scientific">termite gut metagenome</name>
    <dbReference type="NCBI Taxonomy" id="433724"/>
    <lineage>
        <taxon>unclassified sequences</taxon>
        <taxon>metagenomes</taxon>
        <taxon>organismal metagenomes</taxon>
    </lineage>
</organism>
<evidence type="ECO:0000313" key="1">
    <source>
        <dbReference type="EMBL" id="KAA6351205.1"/>
    </source>
</evidence>
<dbReference type="AlphaFoldDB" id="A0A5J4T199"/>
<dbReference type="EMBL" id="SNRY01000016">
    <property type="protein sequence ID" value="KAA6351205.1"/>
    <property type="molecule type" value="Genomic_DNA"/>
</dbReference>
<sequence>MKTSARKLYNTISGWDFTDFKAFPNKKGHSAARKTWNKKLRHRINKDFAHDFEEVNQ</sequence>
<proteinExistence type="predicted"/>
<gene>
    <name evidence="1" type="ORF">EZS27_001351</name>
</gene>
<protein>
    <submittedName>
        <fullName evidence="1">Uncharacterized protein</fullName>
    </submittedName>
</protein>
<name>A0A5J4T199_9ZZZZ</name>
<accession>A0A5J4T199</accession>
<reference evidence="1" key="1">
    <citation type="submission" date="2019-03" db="EMBL/GenBank/DDBJ databases">
        <title>Single cell metagenomics reveals metabolic interactions within the superorganism composed of flagellate Streblomastix strix and complex community of Bacteroidetes bacteria on its surface.</title>
        <authorList>
            <person name="Treitli S.C."/>
            <person name="Kolisko M."/>
            <person name="Husnik F."/>
            <person name="Keeling P."/>
            <person name="Hampl V."/>
        </authorList>
    </citation>
    <scope>NUCLEOTIDE SEQUENCE</scope>
    <source>
        <strain evidence="1">STM</strain>
    </source>
</reference>